<keyword evidence="2" id="KW-0812">Transmembrane</keyword>
<reference evidence="3" key="1">
    <citation type="submission" date="2022-10" db="EMBL/GenBank/DDBJ databases">
        <title>The WGS of Solirubrobacter sp. CPCC 204708.</title>
        <authorList>
            <person name="Jiang Z."/>
        </authorList>
    </citation>
    <scope>NUCLEOTIDE SEQUENCE</scope>
    <source>
        <strain evidence="3">CPCC 204708</strain>
    </source>
</reference>
<evidence type="ECO:0000256" key="1">
    <source>
        <dbReference type="SAM" id="MobiDB-lite"/>
    </source>
</evidence>
<feature type="region of interest" description="Disordered" evidence="1">
    <location>
        <begin position="80"/>
        <end position="126"/>
    </location>
</feature>
<proteinExistence type="predicted"/>
<dbReference type="Proteomes" id="UP001147700">
    <property type="component" value="Unassembled WGS sequence"/>
</dbReference>
<dbReference type="PROSITE" id="PS51257">
    <property type="entry name" value="PROKAR_LIPOPROTEIN"/>
    <property type="match status" value="1"/>
</dbReference>
<dbReference type="RefSeq" id="WP_202956222.1">
    <property type="nucleotide sequence ID" value="NZ_JAPCID010000007.1"/>
</dbReference>
<accession>A0ABT4REX1</accession>
<keyword evidence="2" id="KW-0472">Membrane</keyword>
<evidence type="ECO:0000313" key="4">
    <source>
        <dbReference type="Proteomes" id="UP001147700"/>
    </source>
</evidence>
<keyword evidence="4" id="KW-1185">Reference proteome</keyword>
<evidence type="ECO:0008006" key="5">
    <source>
        <dbReference type="Google" id="ProtNLM"/>
    </source>
</evidence>
<feature type="transmembrane region" description="Helical" evidence="2">
    <location>
        <begin position="49"/>
        <end position="73"/>
    </location>
</feature>
<gene>
    <name evidence="3" type="ORF">OJ962_06105</name>
</gene>
<name>A0ABT4REX1_9ACTN</name>
<dbReference type="EMBL" id="JAPCID010000007">
    <property type="protein sequence ID" value="MDA0137062.1"/>
    <property type="molecule type" value="Genomic_DNA"/>
</dbReference>
<evidence type="ECO:0000256" key="2">
    <source>
        <dbReference type="SAM" id="Phobius"/>
    </source>
</evidence>
<evidence type="ECO:0000313" key="3">
    <source>
        <dbReference type="EMBL" id="MDA0137062.1"/>
    </source>
</evidence>
<keyword evidence="2" id="KW-1133">Transmembrane helix</keyword>
<protein>
    <recommendedName>
        <fullName evidence="5">Membrane transport protein MMPL domain-containing protein</fullName>
    </recommendedName>
</protein>
<sequence>MWLPIKSDQTSSAAATGMRSILGMGAVMLLACLAGPVLAGAAGALGAGVLVGAGGAVSAVALCLIAPAAMVAWRRRSNFPMSVTRQRTDRPKGLRPLPRTVDGPENEKTPRVAGSSAQRAREDSNL</sequence>
<organism evidence="3 4">
    <name type="scientific">Solirubrobacter deserti</name>
    <dbReference type="NCBI Taxonomy" id="2282478"/>
    <lineage>
        <taxon>Bacteria</taxon>
        <taxon>Bacillati</taxon>
        <taxon>Actinomycetota</taxon>
        <taxon>Thermoleophilia</taxon>
        <taxon>Solirubrobacterales</taxon>
        <taxon>Solirubrobacteraceae</taxon>
        <taxon>Solirubrobacter</taxon>
    </lineage>
</organism>
<feature type="transmembrane region" description="Helical" evidence="2">
    <location>
        <begin position="21"/>
        <end position="43"/>
    </location>
</feature>
<comment type="caution">
    <text evidence="3">The sequence shown here is derived from an EMBL/GenBank/DDBJ whole genome shotgun (WGS) entry which is preliminary data.</text>
</comment>